<keyword evidence="2" id="KW-0677">Repeat</keyword>
<dbReference type="GO" id="GO:0005634">
    <property type="term" value="C:nucleus"/>
    <property type="evidence" value="ECO:0007669"/>
    <property type="project" value="InterPro"/>
</dbReference>
<organism evidence="8 9">
    <name type="scientific">Parnassius apollo</name>
    <name type="common">Apollo butterfly</name>
    <name type="synonym">Papilio apollo</name>
    <dbReference type="NCBI Taxonomy" id="110799"/>
    <lineage>
        <taxon>Eukaryota</taxon>
        <taxon>Metazoa</taxon>
        <taxon>Ecdysozoa</taxon>
        <taxon>Arthropoda</taxon>
        <taxon>Hexapoda</taxon>
        <taxon>Insecta</taxon>
        <taxon>Pterygota</taxon>
        <taxon>Neoptera</taxon>
        <taxon>Endopterygota</taxon>
        <taxon>Lepidoptera</taxon>
        <taxon>Glossata</taxon>
        <taxon>Ditrysia</taxon>
        <taxon>Papilionoidea</taxon>
        <taxon>Papilionidae</taxon>
        <taxon>Parnassiinae</taxon>
        <taxon>Parnassini</taxon>
        <taxon>Parnassius</taxon>
        <taxon>Parnassius</taxon>
    </lineage>
</organism>
<dbReference type="GO" id="GO:0008270">
    <property type="term" value="F:zinc ion binding"/>
    <property type="evidence" value="ECO:0007669"/>
    <property type="project" value="UniProtKB-KW"/>
</dbReference>
<dbReference type="Pfam" id="PF00096">
    <property type="entry name" value="zf-C2H2"/>
    <property type="match status" value="4"/>
</dbReference>
<name>A0A8S3X2Q2_PARAO</name>
<dbReference type="InterPro" id="IPR013087">
    <property type="entry name" value="Znf_C2H2_type"/>
</dbReference>
<dbReference type="Pfam" id="PF05605">
    <property type="entry name" value="zf-Di19"/>
    <property type="match status" value="1"/>
</dbReference>
<evidence type="ECO:0000313" key="8">
    <source>
        <dbReference type="EMBL" id="CAG4995296.1"/>
    </source>
</evidence>
<dbReference type="PROSITE" id="PS00028">
    <property type="entry name" value="ZINC_FINGER_C2H2_1"/>
    <property type="match status" value="6"/>
</dbReference>
<dbReference type="InterPro" id="IPR008598">
    <property type="entry name" value="Di19_Zn-bd"/>
</dbReference>
<comment type="caution">
    <text evidence="8">The sequence shown here is derived from an EMBL/GenBank/DDBJ whole genome shotgun (WGS) entry which is preliminary data.</text>
</comment>
<dbReference type="EMBL" id="CAJQZP010000901">
    <property type="protein sequence ID" value="CAG4995296.1"/>
    <property type="molecule type" value="Genomic_DNA"/>
</dbReference>
<evidence type="ECO:0000256" key="1">
    <source>
        <dbReference type="ARBA" id="ARBA00022723"/>
    </source>
</evidence>
<dbReference type="OrthoDB" id="7852576at2759"/>
<dbReference type="InterPro" id="IPR012934">
    <property type="entry name" value="Znf_AD"/>
</dbReference>
<dbReference type="FunFam" id="3.30.160.60:FF:000110">
    <property type="entry name" value="Zinc finger protein-like"/>
    <property type="match status" value="1"/>
</dbReference>
<keyword evidence="3 5" id="KW-0863">Zinc-finger</keyword>
<evidence type="ECO:0000256" key="3">
    <source>
        <dbReference type="ARBA" id="ARBA00022771"/>
    </source>
</evidence>
<dbReference type="PANTHER" id="PTHR24379:SF121">
    <property type="entry name" value="C2H2-TYPE DOMAIN-CONTAINING PROTEIN"/>
    <property type="match status" value="1"/>
</dbReference>
<evidence type="ECO:0000256" key="6">
    <source>
        <dbReference type="SAM" id="MobiDB-lite"/>
    </source>
</evidence>
<feature type="domain" description="C2H2-type" evidence="7">
    <location>
        <begin position="547"/>
        <end position="575"/>
    </location>
</feature>
<dbReference type="Proteomes" id="UP000691718">
    <property type="component" value="Unassembled WGS sequence"/>
</dbReference>
<gene>
    <name evidence="8" type="ORF">PAPOLLO_LOCUS12787</name>
</gene>
<reference evidence="8" key="1">
    <citation type="submission" date="2021-04" db="EMBL/GenBank/DDBJ databases">
        <authorList>
            <person name="Tunstrom K."/>
        </authorList>
    </citation>
    <scope>NUCLEOTIDE SEQUENCE</scope>
</reference>
<feature type="domain" description="C2H2-type" evidence="7">
    <location>
        <begin position="429"/>
        <end position="456"/>
    </location>
</feature>
<dbReference type="PROSITE" id="PS50157">
    <property type="entry name" value="ZINC_FINGER_C2H2_2"/>
    <property type="match status" value="6"/>
</dbReference>
<feature type="domain" description="C2H2-type" evidence="7">
    <location>
        <begin position="608"/>
        <end position="631"/>
    </location>
</feature>
<keyword evidence="9" id="KW-1185">Reference proteome</keyword>
<accession>A0A8S3X2Q2</accession>
<evidence type="ECO:0000256" key="2">
    <source>
        <dbReference type="ARBA" id="ARBA00022737"/>
    </source>
</evidence>
<feature type="domain" description="C2H2-type" evidence="7">
    <location>
        <begin position="580"/>
        <end position="607"/>
    </location>
</feature>
<dbReference type="AlphaFoldDB" id="A0A8S3X2Q2"/>
<evidence type="ECO:0000259" key="7">
    <source>
        <dbReference type="PROSITE" id="PS50157"/>
    </source>
</evidence>
<dbReference type="PANTHER" id="PTHR24379">
    <property type="entry name" value="KRAB AND ZINC FINGER DOMAIN-CONTAINING"/>
    <property type="match status" value="1"/>
</dbReference>
<dbReference type="SMART" id="SM00868">
    <property type="entry name" value="zf-AD"/>
    <property type="match status" value="1"/>
</dbReference>
<feature type="region of interest" description="Disordered" evidence="6">
    <location>
        <begin position="362"/>
        <end position="388"/>
    </location>
</feature>
<feature type="domain" description="C2H2-type" evidence="7">
    <location>
        <begin position="485"/>
        <end position="515"/>
    </location>
</feature>
<evidence type="ECO:0000256" key="4">
    <source>
        <dbReference type="ARBA" id="ARBA00022833"/>
    </source>
</evidence>
<keyword evidence="4" id="KW-0862">Zinc</keyword>
<evidence type="ECO:0000256" key="5">
    <source>
        <dbReference type="PROSITE-ProRule" id="PRU00042"/>
    </source>
</evidence>
<dbReference type="SMART" id="SM00355">
    <property type="entry name" value="ZnF_C2H2"/>
    <property type="match status" value="11"/>
</dbReference>
<feature type="domain" description="C2H2-type" evidence="7">
    <location>
        <begin position="518"/>
        <end position="546"/>
    </location>
</feature>
<protein>
    <submittedName>
        <fullName evidence="8">(apollo) hypothetical protein</fullName>
    </submittedName>
</protein>
<proteinExistence type="predicted"/>
<keyword evidence="1" id="KW-0479">Metal-binding</keyword>
<evidence type="ECO:0000313" key="9">
    <source>
        <dbReference type="Proteomes" id="UP000691718"/>
    </source>
</evidence>
<sequence length="650" mass="74829">MEQDVDNAYNKICSTCLSSDRDLILIIGQSNVYQTFRLLMYDFAGDRLGALLSEESLQVCWECLALLRKIHKFKKQVHIAQDHLRVLRLSGNHETTDHTYLSQSLSTLDSIIKTGYDKIYLDCRTEIQAEWSPDIIAIRSIKDEQYDIAQVVRENISLDIDDQLLGTMVLQNPNAMMTPHIVINAEPLKDQVQYTESDKTVLPELTISTGPLPGDKTDVLIIQSHKPTDVVEKTESKTGYINTYITEYMNEEDMLAFREKAKEKIQYASAVYKCELCIIGFYSQQQVEEHYVSAHKARAGTVACKICFAYIEEERMSHHLQTHYVRHVCRLCGHTETSNRLAQVHAQQHLTKKPPSALIKIGDVAPVNKGRKRKRKKDDASSTNSGKQDLRKLLSKTTIVGYKCLECDMFFKNSRARKTHVARYHREGLECDHCKKRFVNRTTLATHLRLHEGPLPREECPICHKMVRVIQLKYHIQRHQSKSRYECSDCNKVFSHLTTYQAHLKYSRAHASEQIFKFPCPMCNKGYPTKEAMQDHFNYQHLGKTSHKCPICDKPIASKANVEKHMMRVHGEKKEKPRNHVCQQCGKAFTDKKALNQHEVIHSGERPLSCDICQQTFKQKASLYTHRKRVHNVVPAKKVVEFMDTQNAGS</sequence>